<dbReference type="EMBL" id="JAVYJV010000008">
    <property type="protein sequence ID" value="KAK4364558.1"/>
    <property type="molecule type" value="Genomic_DNA"/>
</dbReference>
<evidence type="ECO:0000313" key="2">
    <source>
        <dbReference type="Proteomes" id="UP001291623"/>
    </source>
</evidence>
<reference evidence="1" key="1">
    <citation type="submission" date="2023-12" db="EMBL/GenBank/DDBJ databases">
        <title>Genome assembly of Anisodus tanguticus.</title>
        <authorList>
            <person name="Wang Y.-J."/>
        </authorList>
    </citation>
    <scope>NUCLEOTIDE SEQUENCE</scope>
    <source>
        <strain evidence="1">KB-2021</strain>
        <tissue evidence="1">Leaf</tissue>
    </source>
</reference>
<evidence type="ECO:0000313" key="1">
    <source>
        <dbReference type="EMBL" id="KAK4364558.1"/>
    </source>
</evidence>
<dbReference type="AlphaFoldDB" id="A0AAE1S6G8"/>
<sequence length="287" mass="32269">MDCESTTRGSIPVVRPSINGPFVSEIEDKPRKHFSRKSSRGFQTHPSNWYPIEESIDSRRLLAESKNGMADHEFYDLDGRTTPKAANSALGADPTLTGRDSRAALGADPSRDLVSYKRRHSYAFRGFPLRAAAEVTRISPGSRSISINTLPVGARSLGYVWCFFHQSSQIYVVYQQYYGFEGHPLQKDLPAEWICGKILVSESCLEGYALILPRTLLDFFSEKRDATDKNPEWGPVEKRRKEIEFVEQVKLDLAARGARVSLYQRDFGVRVKSGDLRRKGSSTGVKS</sequence>
<keyword evidence="2" id="KW-1185">Reference proteome</keyword>
<protein>
    <submittedName>
        <fullName evidence="1">Uncharacterized protein</fullName>
    </submittedName>
</protein>
<proteinExistence type="predicted"/>
<name>A0AAE1S6G8_9SOLA</name>
<gene>
    <name evidence="1" type="ORF">RND71_015916</name>
</gene>
<dbReference type="Proteomes" id="UP001291623">
    <property type="component" value="Unassembled WGS sequence"/>
</dbReference>
<comment type="caution">
    <text evidence="1">The sequence shown here is derived from an EMBL/GenBank/DDBJ whole genome shotgun (WGS) entry which is preliminary data.</text>
</comment>
<accession>A0AAE1S6G8</accession>
<organism evidence="1 2">
    <name type="scientific">Anisodus tanguticus</name>
    <dbReference type="NCBI Taxonomy" id="243964"/>
    <lineage>
        <taxon>Eukaryota</taxon>
        <taxon>Viridiplantae</taxon>
        <taxon>Streptophyta</taxon>
        <taxon>Embryophyta</taxon>
        <taxon>Tracheophyta</taxon>
        <taxon>Spermatophyta</taxon>
        <taxon>Magnoliopsida</taxon>
        <taxon>eudicotyledons</taxon>
        <taxon>Gunneridae</taxon>
        <taxon>Pentapetalae</taxon>
        <taxon>asterids</taxon>
        <taxon>lamiids</taxon>
        <taxon>Solanales</taxon>
        <taxon>Solanaceae</taxon>
        <taxon>Solanoideae</taxon>
        <taxon>Hyoscyameae</taxon>
        <taxon>Anisodus</taxon>
    </lineage>
</organism>